<name>A0A098YTL8_9BACT</name>
<accession>A0A098YTL8</accession>
<dbReference type="RefSeq" id="WP_036925938.1">
    <property type="nucleotide sequence ID" value="NZ_JRPQ01000019.1"/>
</dbReference>
<dbReference type="EMBL" id="JRPQ01000019">
    <property type="protein sequence ID" value="KGI23040.1"/>
    <property type="molecule type" value="Genomic_DNA"/>
</dbReference>
<protein>
    <recommendedName>
        <fullName evidence="3">Nucleoside 2-deoxyribosyltransferase</fullName>
    </recommendedName>
</protein>
<dbReference type="SUPFAM" id="SSF52309">
    <property type="entry name" value="N-(deoxy)ribosyltransferase-like"/>
    <property type="match status" value="1"/>
</dbReference>
<gene>
    <name evidence="1" type="ORF">HMPREF9304_01010</name>
</gene>
<proteinExistence type="predicted"/>
<evidence type="ECO:0000313" key="1">
    <source>
        <dbReference type="EMBL" id="KGI23040.1"/>
    </source>
</evidence>
<dbReference type="Proteomes" id="UP000029723">
    <property type="component" value="Unassembled WGS sequence"/>
</dbReference>
<evidence type="ECO:0000313" key="2">
    <source>
        <dbReference type="Proteomes" id="UP000029723"/>
    </source>
</evidence>
<evidence type="ECO:0008006" key="3">
    <source>
        <dbReference type="Google" id="ProtNLM"/>
    </source>
</evidence>
<sequence>MRFLKIYLASSWRNRFYDNVLNVLRMQGYKTYDFKHPENNEISGFSWDKVDKEFENWTCNDFKERLHHPEAIKAFEKDFNAMQAADFCVLLLPCGRSAHSEAGWMKGKGKKVFVLDMSERPTPELMYQMFDAYVTRPIDLIEHIETTFHEDNMLLKGNLDANGQSDQETH</sequence>
<dbReference type="Gene3D" id="3.40.50.450">
    <property type="match status" value="1"/>
</dbReference>
<reference evidence="1 2" key="1">
    <citation type="submission" date="2014-07" db="EMBL/GenBank/DDBJ databases">
        <authorList>
            <person name="McCorrison J."/>
            <person name="Sanka R."/>
            <person name="Torralba M."/>
            <person name="Gillis M."/>
            <person name="Haft D.H."/>
            <person name="Methe B."/>
            <person name="Sutton G."/>
            <person name="Nelson K.E."/>
        </authorList>
    </citation>
    <scope>NUCLEOTIDE SEQUENCE [LARGE SCALE GENOMIC DNA]</scope>
    <source>
        <strain evidence="1 2">S9-PR14</strain>
    </source>
</reference>
<dbReference type="OrthoDB" id="1807770at2"/>
<dbReference type="AlphaFoldDB" id="A0A098YTL8"/>
<comment type="caution">
    <text evidence="1">The sequence shown here is derived from an EMBL/GenBank/DDBJ whole genome shotgun (WGS) entry which is preliminary data.</text>
</comment>
<organism evidence="1 2">
    <name type="scientific">Hoylesella timonensis S9-PR14</name>
    <dbReference type="NCBI Taxonomy" id="1401062"/>
    <lineage>
        <taxon>Bacteria</taxon>
        <taxon>Pseudomonadati</taxon>
        <taxon>Bacteroidota</taxon>
        <taxon>Bacteroidia</taxon>
        <taxon>Bacteroidales</taxon>
        <taxon>Prevotellaceae</taxon>
        <taxon>Hoylesella</taxon>
    </lineage>
</organism>